<reference evidence="2" key="1">
    <citation type="submission" date="2015-04" db="UniProtKB">
        <authorList>
            <consortium name="EnsemblPlants"/>
        </authorList>
    </citation>
    <scope>IDENTIFICATION</scope>
    <source>
        <strain evidence="2">SL10</strain>
    </source>
</reference>
<dbReference type="Gramene" id="ONIVA03G14070.1">
    <property type="protein sequence ID" value="ONIVA03G14070.1"/>
    <property type="gene ID" value="ONIVA03G14070"/>
</dbReference>
<keyword evidence="3" id="KW-1185">Reference proteome</keyword>
<name>A0A0E0GKT9_ORYNI</name>
<evidence type="ECO:0000313" key="3">
    <source>
        <dbReference type="Proteomes" id="UP000006591"/>
    </source>
</evidence>
<protein>
    <submittedName>
        <fullName evidence="2">Uncharacterized protein</fullName>
    </submittedName>
</protein>
<dbReference type="AlphaFoldDB" id="A0A0E0GKT9"/>
<proteinExistence type="predicted"/>
<dbReference type="HOGENOM" id="CLU_2593891_0_0_1"/>
<feature type="region of interest" description="Disordered" evidence="1">
    <location>
        <begin position="18"/>
        <end position="55"/>
    </location>
</feature>
<evidence type="ECO:0000313" key="2">
    <source>
        <dbReference type="EnsemblPlants" id="ONIVA03G14070.1"/>
    </source>
</evidence>
<accession>A0A0E0GKT9</accession>
<reference evidence="2" key="2">
    <citation type="submission" date="2018-04" db="EMBL/GenBank/DDBJ databases">
        <title>OnivRS2 (Oryza nivara Reference Sequence Version 2).</title>
        <authorList>
            <person name="Zhang J."/>
            <person name="Kudrna D."/>
            <person name="Lee S."/>
            <person name="Talag J."/>
            <person name="Rajasekar S."/>
            <person name="Welchert J."/>
            <person name="Hsing Y.-I."/>
            <person name="Wing R.A."/>
        </authorList>
    </citation>
    <scope>NUCLEOTIDE SEQUENCE [LARGE SCALE GENOMIC DNA]</scope>
    <source>
        <strain evidence="2">SL10</strain>
    </source>
</reference>
<dbReference type="Proteomes" id="UP000006591">
    <property type="component" value="Chromosome 3"/>
</dbReference>
<sequence length="80" mass="8940">MGDDLLFRNLQLDDDDVKLGTGKATATNRRTEPLGNPKVSFSEDPKYSTTWGKEGRKEGRAEERVTNYQAAEQVISCCTE</sequence>
<organism evidence="2">
    <name type="scientific">Oryza nivara</name>
    <name type="common">Indian wild rice</name>
    <name type="synonym">Oryza sativa f. spontanea</name>
    <dbReference type="NCBI Taxonomy" id="4536"/>
    <lineage>
        <taxon>Eukaryota</taxon>
        <taxon>Viridiplantae</taxon>
        <taxon>Streptophyta</taxon>
        <taxon>Embryophyta</taxon>
        <taxon>Tracheophyta</taxon>
        <taxon>Spermatophyta</taxon>
        <taxon>Magnoliopsida</taxon>
        <taxon>Liliopsida</taxon>
        <taxon>Poales</taxon>
        <taxon>Poaceae</taxon>
        <taxon>BOP clade</taxon>
        <taxon>Oryzoideae</taxon>
        <taxon>Oryzeae</taxon>
        <taxon>Oryzinae</taxon>
        <taxon>Oryza</taxon>
    </lineage>
</organism>
<dbReference type="EnsemblPlants" id="ONIVA03G14070.1">
    <property type="protein sequence ID" value="ONIVA03G14070.1"/>
    <property type="gene ID" value="ONIVA03G14070"/>
</dbReference>
<evidence type="ECO:0000256" key="1">
    <source>
        <dbReference type="SAM" id="MobiDB-lite"/>
    </source>
</evidence>